<dbReference type="AlphaFoldDB" id="A0A839GQU2"/>
<dbReference type="EMBL" id="JACJIQ010000019">
    <property type="protein sequence ID" value="MBA9079199.1"/>
    <property type="molecule type" value="Genomic_DNA"/>
</dbReference>
<keyword evidence="3" id="KW-1185">Reference proteome</keyword>
<reference evidence="2 3" key="1">
    <citation type="submission" date="2020-08" db="EMBL/GenBank/DDBJ databases">
        <title>Genomic Encyclopedia of Type Strains, Phase IV (KMG-IV): sequencing the most valuable type-strain genomes for metagenomic binning, comparative biology and taxonomic classification.</title>
        <authorList>
            <person name="Goeker M."/>
        </authorList>
    </citation>
    <scope>NUCLEOTIDE SEQUENCE [LARGE SCALE GENOMIC DNA]</scope>
    <source>
        <strain evidence="2 3">DSM 29854</strain>
    </source>
</reference>
<feature type="transmembrane region" description="Helical" evidence="1">
    <location>
        <begin position="73"/>
        <end position="89"/>
    </location>
</feature>
<keyword evidence="1" id="KW-0812">Transmembrane</keyword>
<name>A0A839GQU2_9BACT</name>
<organism evidence="2 3">
    <name type="scientific">Rufibacter quisquiliarum</name>
    <dbReference type="NCBI Taxonomy" id="1549639"/>
    <lineage>
        <taxon>Bacteria</taxon>
        <taxon>Pseudomonadati</taxon>
        <taxon>Bacteroidota</taxon>
        <taxon>Cytophagia</taxon>
        <taxon>Cytophagales</taxon>
        <taxon>Hymenobacteraceae</taxon>
        <taxon>Rufibacter</taxon>
    </lineage>
</organism>
<evidence type="ECO:0000313" key="3">
    <source>
        <dbReference type="Proteomes" id="UP000563094"/>
    </source>
</evidence>
<evidence type="ECO:0000313" key="2">
    <source>
        <dbReference type="EMBL" id="MBA9079199.1"/>
    </source>
</evidence>
<gene>
    <name evidence="2" type="ORF">FHS90_003934</name>
</gene>
<dbReference type="Proteomes" id="UP000563094">
    <property type="component" value="Unassembled WGS sequence"/>
</dbReference>
<comment type="caution">
    <text evidence="2">The sequence shown here is derived from an EMBL/GenBank/DDBJ whole genome shotgun (WGS) entry which is preliminary data.</text>
</comment>
<protein>
    <submittedName>
        <fullName evidence="2">Flp pilus assembly protein TadB</fullName>
    </submittedName>
</protein>
<feature type="transmembrane region" description="Helical" evidence="1">
    <location>
        <begin position="49"/>
        <end position="67"/>
    </location>
</feature>
<proteinExistence type="predicted"/>
<dbReference type="RefSeq" id="WP_182514164.1">
    <property type="nucleotide sequence ID" value="NZ_JACJIQ010000019.1"/>
</dbReference>
<keyword evidence="1" id="KW-1133">Transmembrane helix</keyword>
<feature type="transmembrane region" description="Helical" evidence="1">
    <location>
        <begin position="126"/>
        <end position="146"/>
    </location>
</feature>
<accession>A0A839GQU2</accession>
<evidence type="ECO:0000256" key="1">
    <source>
        <dbReference type="SAM" id="Phobius"/>
    </source>
</evidence>
<feature type="transmembrane region" description="Helical" evidence="1">
    <location>
        <begin position="152"/>
        <end position="169"/>
    </location>
</feature>
<keyword evidence="1" id="KW-0472">Membrane</keyword>
<sequence>MLDQDLKNLWQKGPSPSQIHLNQEVLLQEIRAEATATDQKIKTRDRREIGVALVVLPVFALTAWLMPFPLTKLGAGLVIPWCLLIVFQLKRARQNRVQDFSAPLQEYLHQYRQYLLRQAQLLKSAWYWYILPFTVCMVLFICGFPLSPGKMIFNLGIILGMSVFIYLANRHALKHELQPLLIKVERALSALKE</sequence>